<sequence>MVASASAARLLLYSYVQRNQWVVSVQWNYFYKLEYLSLMVVQVSLNGLKRCTKILYVNIIETFWNSYCSFQHGMSRILQCVLNVPSQNKYTGLNHQHRARSYSCVSLGWLNGVTQYWSRNLCGFAYRRSAI</sequence>
<evidence type="ECO:0000313" key="2">
    <source>
        <dbReference type="Proteomes" id="UP000054630"/>
    </source>
</evidence>
<keyword evidence="2" id="KW-1185">Reference proteome</keyword>
<name>A0A0V0SDG6_9BILA</name>
<protein>
    <submittedName>
        <fullName evidence="1">Uncharacterized protein</fullName>
    </submittedName>
</protein>
<gene>
    <name evidence="1" type="ORF">T07_9947</name>
</gene>
<proteinExistence type="predicted"/>
<dbReference type="AlphaFoldDB" id="A0A0V0SDG6"/>
<organism evidence="1 2">
    <name type="scientific">Trichinella nelsoni</name>
    <dbReference type="NCBI Taxonomy" id="6336"/>
    <lineage>
        <taxon>Eukaryota</taxon>
        <taxon>Metazoa</taxon>
        <taxon>Ecdysozoa</taxon>
        <taxon>Nematoda</taxon>
        <taxon>Enoplea</taxon>
        <taxon>Dorylaimia</taxon>
        <taxon>Trichinellida</taxon>
        <taxon>Trichinellidae</taxon>
        <taxon>Trichinella</taxon>
    </lineage>
</organism>
<dbReference type="OrthoDB" id="5922704at2759"/>
<dbReference type="Proteomes" id="UP000054630">
    <property type="component" value="Unassembled WGS sequence"/>
</dbReference>
<reference evidence="1 2" key="1">
    <citation type="submission" date="2015-01" db="EMBL/GenBank/DDBJ databases">
        <title>Evolution of Trichinella species and genotypes.</title>
        <authorList>
            <person name="Korhonen P.K."/>
            <person name="Edoardo P."/>
            <person name="Giuseppe L.R."/>
            <person name="Gasser R.B."/>
        </authorList>
    </citation>
    <scope>NUCLEOTIDE SEQUENCE [LARGE SCALE GENOMIC DNA]</scope>
    <source>
        <strain evidence="1">ISS37</strain>
    </source>
</reference>
<accession>A0A0V0SDG6</accession>
<evidence type="ECO:0000313" key="1">
    <source>
        <dbReference type="EMBL" id="KRX24825.1"/>
    </source>
</evidence>
<dbReference type="EMBL" id="JYDL01000015">
    <property type="protein sequence ID" value="KRX24825.1"/>
    <property type="molecule type" value="Genomic_DNA"/>
</dbReference>
<comment type="caution">
    <text evidence="1">The sequence shown here is derived from an EMBL/GenBank/DDBJ whole genome shotgun (WGS) entry which is preliminary data.</text>
</comment>